<comment type="caution">
    <text evidence="8">The sequence shown here is derived from an EMBL/GenBank/DDBJ whole genome shotgun (WGS) entry which is preliminary data.</text>
</comment>
<dbReference type="EC" id="2.7.4.3" evidence="5 7"/>
<comment type="catalytic activity">
    <reaction evidence="5 7">
        <text>AMP + ATP = 2 ADP</text>
        <dbReference type="Rhea" id="RHEA:12973"/>
        <dbReference type="ChEBI" id="CHEBI:30616"/>
        <dbReference type="ChEBI" id="CHEBI:456215"/>
        <dbReference type="ChEBI" id="CHEBI:456216"/>
        <dbReference type="EC" id="2.7.4.3"/>
    </reaction>
</comment>
<feature type="binding site" evidence="5">
    <location>
        <position position="135"/>
    </location>
    <ligand>
        <name>ATP</name>
        <dbReference type="ChEBI" id="CHEBI:30616"/>
    </ligand>
</feature>
<dbReference type="UniPathway" id="UPA00588">
    <property type="reaction ID" value="UER00649"/>
</dbReference>
<comment type="subunit">
    <text evidence="5 7">Monomer.</text>
</comment>
<evidence type="ECO:0000256" key="7">
    <source>
        <dbReference type="RuleBase" id="RU003331"/>
    </source>
</evidence>
<feature type="binding site" evidence="5">
    <location>
        <position position="154"/>
    </location>
    <ligand>
        <name>AMP</name>
        <dbReference type="ChEBI" id="CHEBI:456215"/>
    </ligand>
</feature>
<dbReference type="HAMAP" id="MF_00235">
    <property type="entry name" value="Adenylate_kinase_Adk"/>
    <property type="match status" value="1"/>
</dbReference>
<feature type="binding site" evidence="5">
    <location>
        <position position="100"/>
    </location>
    <ligand>
        <name>AMP</name>
        <dbReference type="ChEBI" id="CHEBI:456215"/>
    </ligand>
</feature>
<evidence type="ECO:0000256" key="6">
    <source>
        <dbReference type="RuleBase" id="RU003330"/>
    </source>
</evidence>
<comment type="similarity">
    <text evidence="5 6">Belongs to the adenylate kinase family.</text>
</comment>
<dbReference type="Proteomes" id="UP000229459">
    <property type="component" value="Unassembled WGS sequence"/>
</dbReference>
<keyword evidence="1 5" id="KW-0808">Transferase</keyword>
<keyword evidence="5 7" id="KW-0067">ATP-binding</keyword>
<dbReference type="CDD" id="cd01428">
    <property type="entry name" value="ADK"/>
    <property type="match status" value="1"/>
</dbReference>
<dbReference type="SUPFAM" id="SSF52540">
    <property type="entry name" value="P-loop containing nucleoside triphosphate hydrolases"/>
    <property type="match status" value="1"/>
</dbReference>
<evidence type="ECO:0000256" key="3">
    <source>
        <dbReference type="ARBA" id="ARBA00022741"/>
    </source>
</evidence>
<dbReference type="InterPro" id="IPR033690">
    <property type="entry name" value="Adenylat_kinase_CS"/>
</dbReference>
<gene>
    <name evidence="5" type="primary">adk</name>
    <name evidence="8" type="ORF">COX08_01450</name>
</gene>
<proteinExistence type="inferred from homology"/>
<feature type="binding site" evidence="5">
    <location>
        <position position="43"/>
    </location>
    <ligand>
        <name>AMP</name>
        <dbReference type="ChEBI" id="CHEBI:456215"/>
    </ligand>
</feature>
<dbReference type="Gene3D" id="3.40.50.300">
    <property type="entry name" value="P-loop containing nucleotide triphosphate hydrolases"/>
    <property type="match status" value="1"/>
</dbReference>
<dbReference type="AlphaFoldDB" id="A0A2H0B6U2"/>
<feature type="binding site" evidence="5">
    <location>
        <position position="38"/>
    </location>
    <ligand>
        <name>AMP</name>
        <dbReference type="ChEBI" id="CHEBI:456215"/>
    </ligand>
</feature>
<name>A0A2H0B6U2_9BACT</name>
<keyword evidence="2 5" id="KW-0545">Nucleotide biosynthesis</keyword>
<evidence type="ECO:0000256" key="5">
    <source>
        <dbReference type="HAMAP-Rule" id="MF_00235"/>
    </source>
</evidence>
<keyword evidence="4 5" id="KW-0418">Kinase</keyword>
<dbReference type="GO" id="GO:0004017">
    <property type="term" value="F:AMP kinase activity"/>
    <property type="evidence" value="ECO:0007669"/>
    <property type="project" value="UniProtKB-UniRule"/>
</dbReference>
<dbReference type="GO" id="GO:0044209">
    <property type="term" value="P:AMP salvage"/>
    <property type="evidence" value="ECO:0007669"/>
    <property type="project" value="UniProtKB-UniRule"/>
</dbReference>
<feature type="binding site" evidence="5">
    <location>
        <begin position="17"/>
        <end position="22"/>
    </location>
    <ligand>
        <name>ATP</name>
        <dbReference type="ChEBI" id="CHEBI:30616"/>
    </ligand>
</feature>
<protein>
    <recommendedName>
        <fullName evidence="5 7">Adenylate kinase</fullName>
        <shortName evidence="5">AK</shortName>
        <ecNumber evidence="5 7">2.7.4.3</ecNumber>
    </recommendedName>
    <alternativeName>
        <fullName evidence="5">ATP-AMP transphosphorylase</fullName>
    </alternativeName>
    <alternativeName>
        <fullName evidence="5">ATP:AMP phosphotransferase</fullName>
    </alternativeName>
    <alternativeName>
        <fullName evidence="5">Adenylate monophosphate kinase</fullName>
    </alternativeName>
</protein>
<dbReference type="Pfam" id="PF00406">
    <property type="entry name" value="ADK"/>
    <property type="match status" value="1"/>
</dbReference>
<dbReference type="PROSITE" id="PS00113">
    <property type="entry name" value="ADENYLATE_KINASE"/>
    <property type="match status" value="1"/>
</dbReference>
<dbReference type="InterPro" id="IPR000850">
    <property type="entry name" value="Adenylat/UMP-CMP_kin"/>
</dbReference>
<organism evidence="8 9">
    <name type="scientific">Candidatus Beckwithbacteria bacterium CG23_combo_of_CG06-09_8_20_14_all_34_8</name>
    <dbReference type="NCBI Taxonomy" id="1974497"/>
    <lineage>
        <taxon>Bacteria</taxon>
        <taxon>Candidatus Beckwithiibacteriota</taxon>
    </lineage>
</organism>
<comment type="caution">
    <text evidence="5">Lacks conserved residue(s) required for the propagation of feature annotation.</text>
</comment>
<feature type="binding site" evidence="5">
    <location>
        <begin position="65"/>
        <end position="67"/>
    </location>
    <ligand>
        <name>AMP</name>
        <dbReference type="ChEBI" id="CHEBI:456215"/>
    </ligand>
</feature>
<feature type="binding site" evidence="5">
    <location>
        <position position="138"/>
    </location>
    <ligand>
        <name>AMP</name>
        <dbReference type="ChEBI" id="CHEBI:456215"/>
    </ligand>
</feature>
<accession>A0A2H0B6U2</accession>
<comment type="subcellular location">
    <subcellularLocation>
        <location evidence="5 7">Cytoplasm</location>
    </subcellularLocation>
</comment>
<sequence>MVFDFTSMFVILYGPEGSGKTTQGKLLSEKLGVPQLVSGDLVRKYATEDKGIMGEICNNALNLGHYVADSEMFVLWKARLKEKDVEKGFVLDGFPRNMSQALFLDEKLEKYGKETFMVIFLNLPEKVSIERLLKRGRRTADGKLHDSPELIKERLRRYHLEEKDVLDFYRKKGVLQEIDGQLSIEQIHNEIMHRIKETQDEAD</sequence>
<keyword evidence="3 5" id="KW-0547">Nucleotide-binding</keyword>
<dbReference type="EMBL" id="PCSR01000033">
    <property type="protein sequence ID" value="PIP53349.1"/>
    <property type="molecule type" value="Genomic_DNA"/>
</dbReference>
<evidence type="ECO:0000256" key="1">
    <source>
        <dbReference type="ARBA" id="ARBA00022679"/>
    </source>
</evidence>
<dbReference type="InterPro" id="IPR027417">
    <property type="entry name" value="P-loop_NTPase"/>
</dbReference>
<dbReference type="GO" id="GO:0005524">
    <property type="term" value="F:ATP binding"/>
    <property type="evidence" value="ECO:0007669"/>
    <property type="project" value="UniProtKB-UniRule"/>
</dbReference>
<evidence type="ECO:0000256" key="2">
    <source>
        <dbReference type="ARBA" id="ARBA00022727"/>
    </source>
</evidence>
<comment type="domain">
    <text evidence="5">Consists of three domains, a large central CORE domain and two small peripheral domains, NMPbind and LID, which undergo movements during catalysis. The LID domain closes over the site of phosphoryl transfer upon ATP binding. Assembling and dissambling the active center during each catalytic cycle provides an effective means to prevent ATP hydrolysis.</text>
</comment>
<feature type="binding site" evidence="5">
    <location>
        <begin position="93"/>
        <end position="96"/>
    </location>
    <ligand>
        <name>AMP</name>
        <dbReference type="ChEBI" id="CHEBI:456215"/>
    </ligand>
</feature>
<comment type="function">
    <text evidence="5">Catalyzes the reversible transfer of the terminal phosphate group between ATP and AMP. Plays an important role in cellular energy homeostasis and in adenine nucleotide metabolism.</text>
</comment>
<evidence type="ECO:0000313" key="8">
    <source>
        <dbReference type="EMBL" id="PIP53349.1"/>
    </source>
</evidence>
<feature type="binding site" evidence="5">
    <location>
        <position position="182"/>
    </location>
    <ligand>
        <name>ATP</name>
        <dbReference type="ChEBI" id="CHEBI:30616"/>
    </ligand>
</feature>
<evidence type="ECO:0000256" key="4">
    <source>
        <dbReference type="ARBA" id="ARBA00022777"/>
    </source>
</evidence>
<keyword evidence="5" id="KW-0963">Cytoplasm</keyword>
<dbReference type="GO" id="GO:0005737">
    <property type="term" value="C:cytoplasm"/>
    <property type="evidence" value="ECO:0007669"/>
    <property type="project" value="UniProtKB-SubCell"/>
</dbReference>
<dbReference type="PANTHER" id="PTHR23359">
    <property type="entry name" value="NUCLEOTIDE KINASE"/>
    <property type="match status" value="1"/>
</dbReference>
<reference evidence="8 9" key="1">
    <citation type="submission" date="2017-09" db="EMBL/GenBank/DDBJ databases">
        <title>Depth-based differentiation of microbial function through sediment-hosted aquifers and enrichment of novel symbionts in the deep terrestrial subsurface.</title>
        <authorList>
            <person name="Probst A.J."/>
            <person name="Ladd B."/>
            <person name="Jarett J.K."/>
            <person name="Geller-Mcgrath D.E."/>
            <person name="Sieber C.M."/>
            <person name="Emerson J.B."/>
            <person name="Anantharaman K."/>
            <person name="Thomas B.C."/>
            <person name="Malmstrom R."/>
            <person name="Stieglmeier M."/>
            <person name="Klingl A."/>
            <person name="Woyke T."/>
            <person name="Ryan C.M."/>
            <person name="Banfield J.F."/>
        </authorList>
    </citation>
    <scope>NUCLEOTIDE SEQUENCE [LARGE SCALE GENOMIC DNA]</scope>
    <source>
        <strain evidence="8">CG23_combo_of_CG06-09_8_20_14_all_34_8</strain>
    </source>
</reference>
<evidence type="ECO:0000313" key="9">
    <source>
        <dbReference type="Proteomes" id="UP000229459"/>
    </source>
</evidence>
<comment type="pathway">
    <text evidence="5">Purine metabolism; AMP biosynthesis via salvage pathway; AMP from ADP: step 1/1.</text>
</comment>
<dbReference type="PRINTS" id="PR00094">
    <property type="entry name" value="ADENYLTKNASE"/>
</dbReference>